<accession>A0A2I0I1F7</accession>
<sequence length="98" mass="10883">MGLALAMLLPPIAARHVTTYKLNFDAHDRSGALPPSTLSSSRAQQARFGPASLCYARRQRRKTISKALRLLPDRRSTEPYDGLGEWEARSIVARGSKF</sequence>
<name>A0A2I0I1F7_PUNGR</name>
<organism evidence="1 2">
    <name type="scientific">Punica granatum</name>
    <name type="common">Pomegranate</name>
    <dbReference type="NCBI Taxonomy" id="22663"/>
    <lineage>
        <taxon>Eukaryota</taxon>
        <taxon>Viridiplantae</taxon>
        <taxon>Streptophyta</taxon>
        <taxon>Embryophyta</taxon>
        <taxon>Tracheophyta</taxon>
        <taxon>Spermatophyta</taxon>
        <taxon>Magnoliopsida</taxon>
        <taxon>eudicotyledons</taxon>
        <taxon>Gunneridae</taxon>
        <taxon>Pentapetalae</taxon>
        <taxon>rosids</taxon>
        <taxon>malvids</taxon>
        <taxon>Myrtales</taxon>
        <taxon>Lythraceae</taxon>
        <taxon>Punica</taxon>
    </lineage>
</organism>
<comment type="caution">
    <text evidence="1">The sequence shown here is derived from an EMBL/GenBank/DDBJ whole genome shotgun (WGS) entry which is preliminary data.</text>
</comment>
<gene>
    <name evidence="1" type="ORF">CRG98_041966</name>
</gene>
<protein>
    <submittedName>
        <fullName evidence="1">Uncharacterized protein</fullName>
    </submittedName>
</protein>
<reference evidence="1 2" key="1">
    <citation type="submission" date="2017-11" db="EMBL/GenBank/DDBJ databases">
        <title>De-novo sequencing of pomegranate (Punica granatum L.) genome.</title>
        <authorList>
            <person name="Akparov Z."/>
            <person name="Amiraslanov A."/>
            <person name="Hajiyeva S."/>
            <person name="Abbasov M."/>
            <person name="Kaur K."/>
            <person name="Hamwieh A."/>
            <person name="Solovyev V."/>
            <person name="Salamov A."/>
            <person name="Braich B."/>
            <person name="Kosarev P."/>
            <person name="Mahmoud A."/>
            <person name="Hajiyev E."/>
            <person name="Babayeva S."/>
            <person name="Izzatullayeva V."/>
            <person name="Mammadov A."/>
            <person name="Mammadov A."/>
            <person name="Sharifova S."/>
            <person name="Ojaghi J."/>
            <person name="Eynullazada K."/>
            <person name="Bayramov B."/>
            <person name="Abdulazimova A."/>
            <person name="Shahmuradov I."/>
        </authorList>
    </citation>
    <scope>NUCLEOTIDE SEQUENCE [LARGE SCALE GENOMIC DNA]</scope>
    <source>
        <strain evidence="2">cv. AG2017</strain>
        <tissue evidence="1">Leaf</tissue>
    </source>
</reference>
<keyword evidence="2" id="KW-1185">Reference proteome</keyword>
<evidence type="ECO:0000313" key="1">
    <source>
        <dbReference type="EMBL" id="PKI37673.1"/>
    </source>
</evidence>
<dbReference type="Proteomes" id="UP000233551">
    <property type="component" value="Unassembled WGS sequence"/>
</dbReference>
<dbReference type="AlphaFoldDB" id="A0A2I0I1F7"/>
<dbReference type="EMBL" id="PGOL01004345">
    <property type="protein sequence ID" value="PKI37673.1"/>
    <property type="molecule type" value="Genomic_DNA"/>
</dbReference>
<proteinExistence type="predicted"/>
<evidence type="ECO:0000313" key="2">
    <source>
        <dbReference type="Proteomes" id="UP000233551"/>
    </source>
</evidence>